<comment type="caution">
    <text evidence="2">The sequence shown here is derived from an EMBL/GenBank/DDBJ whole genome shotgun (WGS) entry which is preliminary data.</text>
</comment>
<protein>
    <recommendedName>
        <fullName evidence="4">PKD domain-containing protein</fullName>
    </recommendedName>
</protein>
<reference evidence="2 3" key="1">
    <citation type="submission" date="2018-09" db="EMBL/GenBank/DDBJ databases">
        <title>Characterization of the phylogenetic diversity of five novel species belonging to the genus Bifidobacterium.</title>
        <authorList>
            <person name="Lugli G.A."/>
            <person name="Duranti S."/>
            <person name="Milani C."/>
        </authorList>
    </citation>
    <scope>NUCLEOTIDE SEQUENCE [LARGE SCALE GENOMIC DNA]</scope>
    <source>
        <strain evidence="2 3">2036B</strain>
    </source>
</reference>
<keyword evidence="1" id="KW-0732">Signal</keyword>
<evidence type="ECO:0000313" key="3">
    <source>
        <dbReference type="Proteomes" id="UP000287609"/>
    </source>
</evidence>
<keyword evidence="3" id="KW-1185">Reference proteome</keyword>
<feature type="signal peptide" evidence="1">
    <location>
        <begin position="1"/>
        <end position="29"/>
    </location>
</feature>
<evidence type="ECO:0000313" key="2">
    <source>
        <dbReference type="EMBL" id="RSX55849.1"/>
    </source>
</evidence>
<evidence type="ECO:0000256" key="1">
    <source>
        <dbReference type="SAM" id="SignalP"/>
    </source>
</evidence>
<organism evidence="2 3">
    <name type="scientific">Bifidobacterium dolichotidis</name>
    <dbReference type="NCBI Taxonomy" id="2306976"/>
    <lineage>
        <taxon>Bacteria</taxon>
        <taxon>Bacillati</taxon>
        <taxon>Actinomycetota</taxon>
        <taxon>Actinomycetes</taxon>
        <taxon>Bifidobacteriales</taxon>
        <taxon>Bifidobacteriaceae</taxon>
        <taxon>Bifidobacterium</taxon>
    </lineage>
</organism>
<feature type="chain" id="PRO_5019430580" description="PKD domain-containing protein" evidence="1">
    <location>
        <begin position="30"/>
        <end position="266"/>
    </location>
</feature>
<dbReference type="EMBL" id="QXGM01000001">
    <property type="protein sequence ID" value="RSX55849.1"/>
    <property type="molecule type" value="Genomic_DNA"/>
</dbReference>
<dbReference type="OrthoDB" id="9763983at2"/>
<accession>A0A430FSL1</accession>
<gene>
    <name evidence="2" type="ORF">D2E26_0412</name>
</gene>
<sequence>MKRSIRTMVCAAALVPAMLMSMVAGSASANEENNLNDEVQIGITDPVDVDAQVGVTNPVDVDAQASVSNGSTVEIKPQRIEWQHTSSGAPYGYAVEDFLWTLGDGGTYEITMTTSAELYYRTIIRTGPSYHKVSVVVRYKGVTPPKELVVHPWYSREYQMACFPFFPAISLGYTPKEIGTKIKNEDLFNSTSFIQAYFDYSNVSTAESPVTAADPTHFVLSPAHNYTVDYAESAWFYGRNPRNHVALDVVLASGEKITGKFSIQLP</sequence>
<dbReference type="AlphaFoldDB" id="A0A430FSL1"/>
<proteinExistence type="predicted"/>
<dbReference type="Proteomes" id="UP000287609">
    <property type="component" value="Unassembled WGS sequence"/>
</dbReference>
<evidence type="ECO:0008006" key="4">
    <source>
        <dbReference type="Google" id="ProtNLM"/>
    </source>
</evidence>
<dbReference type="RefSeq" id="WP_125963031.1">
    <property type="nucleotide sequence ID" value="NZ_QXGM01000001.1"/>
</dbReference>
<name>A0A430FSL1_9BIFI</name>